<sequence>MLVEEKSVELANGEEIYYQERNGGEDPVILIHGNMTSSVHWDVVIEKLDPHFKVYAIDLRGFGKSSYKQPITGIKDFSDDLKLFVDKLELKDFGLVGWSLGGTVSQQFCADYPGYCNRLYLFASGSSRGYPYYPVGEDGLPDVANRLRTLEEIREDDKAKYVQTAYDTLNYDFLRQMWDMVIYVNKKPDEARYEKYLEAMTNQRNLVDCYHALNTFNISNVHNGLVEGTNQVDDINIPVLIAYADNDMVVTKNMTDELIEDFGERAEVVELKNCGHSPQVDNLSQVVETMEHFFARSRQGRVL</sequence>
<dbReference type="RefSeq" id="WP_379595581.1">
    <property type="nucleotide sequence ID" value="NZ_JBHUDE010000005.1"/>
</dbReference>
<comment type="caution">
    <text evidence="2">The sequence shown here is derived from an EMBL/GenBank/DDBJ whole genome shotgun (WGS) entry which is preliminary data.</text>
</comment>
<dbReference type="InterPro" id="IPR050266">
    <property type="entry name" value="AB_hydrolase_sf"/>
</dbReference>
<dbReference type="Pfam" id="PF00561">
    <property type="entry name" value="Abhydrolase_1"/>
    <property type="match status" value="1"/>
</dbReference>
<dbReference type="SUPFAM" id="SSF53474">
    <property type="entry name" value="alpha/beta-Hydrolases"/>
    <property type="match status" value="1"/>
</dbReference>
<keyword evidence="2" id="KW-0378">Hydrolase</keyword>
<dbReference type="PANTHER" id="PTHR43798:SF33">
    <property type="entry name" value="HYDROLASE, PUTATIVE (AFU_ORTHOLOGUE AFUA_2G14860)-RELATED"/>
    <property type="match status" value="1"/>
</dbReference>
<reference evidence="3" key="1">
    <citation type="journal article" date="2019" name="Int. J. Syst. Evol. Microbiol.">
        <title>The Global Catalogue of Microorganisms (GCM) 10K type strain sequencing project: providing services to taxonomists for standard genome sequencing and annotation.</title>
        <authorList>
            <consortium name="The Broad Institute Genomics Platform"/>
            <consortium name="The Broad Institute Genome Sequencing Center for Infectious Disease"/>
            <person name="Wu L."/>
            <person name="Ma J."/>
        </authorList>
    </citation>
    <scope>NUCLEOTIDE SEQUENCE [LARGE SCALE GENOMIC DNA]</scope>
    <source>
        <strain evidence="3">CGMCC 1.12376</strain>
    </source>
</reference>
<feature type="domain" description="AB hydrolase-1" evidence="1">
    <location>
        <begin position="27"/>
        <end position="282"/>
    </location>
</feature>
<dbReference type="Proteomes" id="UP001597221">
    <property type="component" value="Unassembled WGS sequence"/>
</dbReference>
<dbReference type="Gene3D" id="3.40.50.1820">
    <property type="entry name" value="alpha/beta hydrolase"/>
    <property type="match status" value="1"/>
</dbReference>
<evidence type="ECO:0000259" key="1">
    <source>
        <dbReference type="Pfam" id="PF00561"/>
    </source>
</evidence>
<keyword evidence="3" id="KW-1185">Reference proteome</keyword>
<dbReference type="PRINTS" id="PR00111">
    <property type="entry name" value="ABHYDROLASE"/>
</dbReference>
<accession>A0ABW4HM45</accession>
<gene>
    <name evidence="2" type="ORF">ACFSBH_00795</name>
</gene>
<evidence type="ECO:0000313" key="2">
    <source>
        <dbReference type="EMBL" id="MFD1606207.1"/>
    </source>
</evidence>
<evidence type="ECO:0000313" key="3">
    <source>
        <dbReference type="Proteomes" id="UP001597221"/>
    </source>
</evidence>
<dbReference type="GO" id="GO:0016787">
    <property type="term" value="F:hydrolase activity"/>
    <property type="evidence" value="ECO:0007669"/>
    <property type="project" value="UniProtKB-KW"/>
</dbReference>
<proteinExistence type="predicted"/>
<dbReference type="PANTHER" id="PTHR43798">
    <property type="entry name" value="MONOACYLGLYCEROL LIPASE"/>
    <property type="match status" value="1"/>
</dbReference>
<dbReference type="InterPro" id="IPR029058">
    <property type="entry name" value="AB_hydrolase_fold"/>
</dbReference>
<dbReference type="InterPro" id="IPR000073">
    <property type="entry name" value="AB_hydrolase_1"/>
</dbReference>
<protein>
    <submittedName>
        <fullName evidence="2">Alpha/beta fold hydrolase</fullName>
    </submittedName>
</protein>
<dbReference type="EMBL" id="JBHUDE010000005">
    <property type="protein sequence ID" value="MFD1606207.1"/>
    <property type="molecule type" value="Genomic_DNA"/>
</dbReference>
<name>A0ABW4HM45_9BACI</name>
<organism evidence="2 3">
    <name type="scientific">Oceanobacillus luteolus</name>
    <dbReference type="NCBI Taxonomy" id="1274358"/>
    <lineage>
        <taxon>Bacteria</taxon>
        <taxon>Bacillati</taxon>
        <taxon>Bacillota</taxon>
        <taxon>Bacilli</taxon>
        <taxon>Bacillales</taxon>
        <taxon>Bacillaceae</taxon>
        <taxon>Oceanobacillus</taxon>
    </lineage>
</organism>